<sequence length="179" mass="20192">MALNILAMANIFYVKKKDGGLHPCVDYKGLNTPLVKYLCLLPLIPAALGQLTGTWYFTKWHLCNTYNLIHMREGDDWKTVFSTVPGHYKYLAISYDLSTIHKPMARQRWSTKPCVGIQSTCDLSFPSSADTQVLVPRQPVSLGRNTWSSTGHHRHRQAEGRGITRLIMGGHKGQKCRPP</sequence>
<proteinExistence type="predicted"/>
<dbReference type="PANTHER" id="PTHR24559:SF440">
    <property type="entry name" value="RIBONUCLEASE H"/>
    <property type="match status" value="1"/>
</dbReference>
<protein>
    <submittedName>
        <fullName evidence="1">Uncharacterized protein</fullName>
    </submittedName>
</protein>
<reference evidence="1" key="1">
    <citation type="submission" date="2023-03" db="EMBL/GenBank/DDBJ databases">
        <title>Electrophorus voltai genome.</title>
        <authorList>
            <person name="Bian C."/>
        </authorList>
    </citation>
    <scope>NUCLEOTIDE SEQUENCE</scope>
    <source>
        <strain evidence="1">CB-2022</strain>
        <tissue evidence="1">Muscle</tissue>
    </source>
</reference>
<dbReference type="Proteomes" id="UP001239994">
    <property type="component" value="Unassembled WGS sequence"/>
</dbReference>
<comment type="caution">
    <text evidence="1">The sequence shown here is derived from an EMBL/GenBank/DDBJ whole genome shotgun (WGS) entry which is preliminary data.</text>
</comment>
<evidence type="ECO:0000313" key="1">
    <source>
        <dbReference type="EMBL" id="KAK1790978.1"/>
    </source>
</evidence>
<dbReference type="AlphaFoldDB" id="A0AAD8Z0W1"/>
<evidence type="ECO:0000313" key="2">
    <source>
        <dbReference type="Proteomes" id="UP001239994"/>
    </source>
</evidence>
<dbReference type="PANTHER" id="PTHR24559">
    <property type="entry name" value="TRANSPOSON TY3-I GAG-POL POLYPROTEIN"/>
    <property type="match status" value="1"/>
</dbReference>
<name>A0AAD8Z0W1_9TELE</name>
<dbReference type="InterPro" id="IPR053134">
    <property type="entry name" value="RNA-dir_DNA_polymerase"/>
</dbReference>
<gene>
    <name evidence="1" type="ORF">P4O66_014812</name>
</gene>
<dbReference type="InterPro" id="IPR043502">
    <property type="entry name" value="DNA/RNA_pol_sf"/>
</dbReference>
<dbReference type="SUPFAM" id="SSF56672">
    <property type="entry name" value="DNA/RNA polymerases"/>
    <property type="match status" value="1"/>
</dbReference>
<dbReference type="EMBL" id="JAROKS010000021">
    <property type="protein sequence ID" value="KAK1790978.1"/>
    <property type="molecule type" value="Genomic_DNA"/>
</dbReference>
<dbReference type="Gene3D" id="3.10.10.10">
    <property type="entry name" value="HIV Type 1 Reverse Transcriptase, subunit A, domain 1"/>
    <property type="match status" value="1"/>
</dbReference>
<keyword evidence="2" id="KW-1185">Reference proteome</keyword>
<accession>A0AAD8Z0W1</accession>
<organism evidence="1 2">
    <name type="scientific">Electrophorus voltai</name>
    <dbReference type="NCBI Taxonomy" id="2609070"/>
    <lineage>
        <taxon>Eukaryota</taxon>
        <taxon>Metazoa</taxon>
        <taxon>Chordata</taxon>
        <taxon>Craniata</taxon>
        <taxon>Vertebrata</taxon>
        <taxon>Euteleostomi</taxon>
        <taxon>Actinopterygii</taxon>
        <taxon>Neopterygii</taxon>
        <taxon>Teleostei</taxon>
        <taxon>Ostariophysi</taxon>
        <taxon>Gymnotiformes</taxon>
        <taxon>Gymnotoidei</taxon>
        <taxon>Gymnotidae</taxon>
        <taxon>Electrophorus</taxon>
    </lineage>
</organism>